<dbReference type="InterPro" id="IPR002018">
    <property type="entry name" value="CarbesteraseB"/>
</dbReference>
<dbReference type="InterPro" id="IPR019826">
    <property type="entry name" value="Carboxylesterase_B_AS"/>
</dbReference>
<evidence type="ECO:0000256" key="5">
    <source>
        <dbReference type="ARBA" id="ARBA00023180"/>
    </source>
</evidence>
<dbReference type="EMBL" id="FJ997307">
    <property type="protein sequence ID" value="ADF43472.1"/>
    <property type="molecule type" value="mRNA"/>
</dbReference>
<keyword evidence="4" id="KW-1015">Disulfide bond</keyword>
<dbReference type="PANTHER" id="PTHR43142">
    <property type="entry name" value="CARBOXYLIC ESTER HYDROLASE"/>
    <property type="match status" value="1"/>
</dbReference>
<dbReference type="AlphaFoldDB" id="D5G3E3"/>
<evidence type="ECO:0000259" key="7">
    <source>
        <dbReference type="Pfam" id="PF00135"/>
    </source>
</evidence>
<dbReference type="EC" id="3.1.1.-" evidence="6"/>
<evidence type="ECO:0000256" key="6">
    <source>
        <dbReference type="RuleBase" id="RU361235"/>
    </source>
</evidence>
<dbReference type="GO" id="GO:0052689">
    <property type="term" value="F:carboxylic ester hydrolase activity"/>
    <property type="evidence" value="ECO:0007669"/>
    <property type="project" value="UniProtKB-KW"/>
</dbReference>
<dbReference type="PROSITE" id="PS00122">
    <property type="entry name" value="CARBOXYLESTERASE_B_1"/>
    <property type="match status" value="1"/>
</dbReference>
<keyword evidence="3 6" id="KW-0378">Hydrolase</keyword>
<dbReference type="OrthoDB" id="19653at2759"/>
<dbReference type="ESTHER" id="helam-d5g3e3">
    <property type="family name" value="Carb_B_Arthropoda"/>
</dbReference>
<dbReference type="Pfam" id="PF00135">
    <property type="entry name" value="COesterase"/>
    <property type="match status" value="1"/>
</dbReference>
<keyword evidence="2" id="KW-0719">Serine esterase</keyword>
<proteinExistence type="evidence at transcript level"/>
<keyword evidence="6" id="KW-0732">Signal</keyword>
<evidence type="ECO:0000313" key="8">
    <source>
        <dbReference type="EMBL" id="ADF43472.1"/>
    </source>
</evidence>
<organism evidence="8">
    <name type="scientific">Helicoverpa armigera</name>
    <name type="common">Cotton bollworm</name>
    <name type="synonym">Heliothis armigera</name>
    <dbReference type="NCBI Taxonomy" id="29058"/>
    <lineage>
        <taxon>Eukaryota</taxon>
        <taxon>Metazoa</taxon>
        <taxon>Ecdysozoa</taxon>
        <taxon>Arthropoda</taxon>
        <taxon>Hexapoda</taxon>
        <taxon>Insecta</taxon>
        <taxon>Pterygota</taxon>
        <taxon>Neoptera</taxon>
        <taxon>Endopterygota</taxon>
        <taxon>Lepidoptera</taxon>
        <taxon>Glossata</taxon>
        <taxon>Ditrysia</taxon>
        <taxon>Noctuoidea</taxon>
        <taxon>Noctuidae</taxon>
        <taxon>Heliothinae</taxon>
        <taxon>Helicoverpa</taxon>
    </lineage>
</organism>
<dbReference type="SUPFAM" id="SSF53474">
    <property type="entry name" value="alpha/beta-Hydrolases"/>
    <property type="match status" value="1"/>
</dbReference>
<evidence type="ECO:0000256" key="4">
    <source>
        <dbReference type="ARBA" id="ARBA00023157"/>
    </source>
</evidence>
<comment type="similarity">
    <text evidence="1 6">Belongs to the type-B carboxylesterase/lipase family.</text>
</comment>
<feature type="signal peptide" evidence="6">
    <location>
        <begin position="1"/>
        <end position="16"/>
    </location>
</feature>
<keyword evidence="5" id="KW-0325">Glycoprotein</keyword>
<dbReference type="Gene3D" id="3.40.50.1820">
    <property type="entry name" value="alpha/beta hydrolase"/>
    <property type="match status" value="1"/>
</dbReference>
<evidence type="ECO:0000256" key="3">
    <source>
        <dbReference type="ARBA" id="ARBA00022801"/>
    </source>
</evidence>
<evidence type="ECO:0000256" key="1">
    <source>
        <dbReference type="ARBA" id="ARBA00005964"/>
    </source>
</evidence>
<accession>D5G3E3</accession>
<dbReference type="PANTHER" id="PTHR43142:SF1">
    <property type="entry name" value="CARBOXYLIC ESTER HYDROLASE"/>
    <property type="match status" value="1"/>
</dbReference>
<reference evidence="8" key="1">
    <citation type="journal article" date="2010" name="Insect Biochem. Mol. Biol.">
        <title>Gene identification and proteomic analysis of the esterases of the cotton bollworm, Helicoverpa armigera.</title>
        <authorList>
            <person name="Teese M.G."/>
            <person name="Campbell P.M."/>
            <person name="Scott C."/>
            <person name="Gordon K.H."/>
            <person name="Southon A."/>
            <person name="Hovan D."/>
            <person name="Robin C."/>
            <person name="Russell R.J."/>
            <person name="Oakeshott J.G."/>
        </authorList>
    </citation>
    <scope>NUCLEOTIDE SEQUENCE</scope>
    <source>
        <strain evidence="8">GR</strain>
    </source>
</reference>
<feature type="domain" description="Carboxylesterase type B" evidence="7">
    <location>
        <begin position="21"/>
        <end position="523"/>
    </location>
</feature>
<name>D5G3E3_HELAM</name>
<dbReference type="InterPro" id="IPR029058">
    <property type="entry name" value="AB_hydrolase_fold"/>
</dbReference>
<protein>
    <recommendedName>
        <fullName evidence="6">Carboxylic ester hydrolase</fullName>
        <ecNumber evidence="6">3.1.1.-</ecNumber>
    </recommendedName>
</protein>
<evidence type="ECO:0000256" key="2">
    <source>
        <dbReference type="ARBA" id="ARBA00022487"/>
    </source>
</evidence>
<feature type="chain" id="PRO_5005126571" description="Carboxylic ester hydrolase" evidence="6">
    <location>
        <begin position="17"/>
        <end position="567"/>
    </location>
</feature>
<sequence>MKAVVLLVSLCGLVHGLYRVDPLVSIKGGLIRGVLSSEGYAQFLGVPYAVVDESNPFGASIPHPGFDSVFEAYESNVCPQVNNNVAVGTLDCLTLNIYVPSVATTKNLLPVMVWIHGGQFSRGSADNSGGSPKFLVRNDVIVVGINYRLGAYGFMCLDHPEVPGNQGLKDQVLALRWINENIEAFGGNPKEITIFGESAGGMSVNLHLLSSYEKLFQRAIIQSGPAYTHIWAGEHQNELPIKLAEELDFNTTDVSEALEYLATIDAHTLIKAANDLNKGFSFQGNNILTVPCIETEFEGVDHFITEHPRNIVSPKLKNTPVIIGYNDNEAAPAAELSTEDYYKTFDFGDHLSLEFNFGDEANEANDVVKHFYIGGEEISEDVKLDLADFAADFHFGYPTQRVVDQLLQNGATNVYRYVFSYSGGRNIMKLALNLTSTGAAHADELGYLFDYEYFGEATPEDQIVIDRMTAIWTNFAKFGNPTPETSELLPVKWEPVTKTNQPYLDINQDLSLGARPYHERMAFLGPILQIVWKVPGLILKMKKMFLLYELYRLDSKPNERQRCRTNI</sequence>